<dbReference type="Gene3D" id="1.10.287.130">
    <property type="match status" value="1"/>
</dbReference>
<dbReference type="InterPro" id="IPR003594">
    <property type="entry name" value="HATPase_dom"/>
</dbReference>
<dbReference type="Gene3D" id="3.40.50.2300">
    <property type="match status" value="1"/>
</dbReference>
<name>A0A371B310_9BRAD</name>
<dbReference type="SUPFAM" id="SSF52172">
    <property type="entry name" value="CheY-like"/>
    <property type="match status" value="1"/>
</dbReference>
<dbReference type="SMART" id="SM00388">
    <property type="entry name" value="HisKA"/>
    <property type="match status" value="1"/>
</dbReference>
<feature type="transmembrane region" description="Helical" evidence="5">
    <location>
        <begin position="27"/>
        <end position="48"/>
    </location>
</feature>
<keyword evidence="5" id="KW-0812">Transmembrane</keyword>
<evidence type="ECO:0000256" key="1">
    <source>
        <dbReference type="ARBA" id="ARBA00000085"/>
    </source>
</evidence>
<evidence type="ECO:0000256" key="2">
    <source>
        <dbReference type="ARBA" id="ARBA00012438"/>
    </source>
</evidence>
<dbReference type="InterPro" id="IPR005467">
    <property type="entry name" value="His_kinase_dom"/>
</dbReference>
<accession>A0A371B310</accession>
<dbReference type="CDD" id="cd12914">
    <property type="entry name" value="PDC1_DGC_like"/>
    <property type="match status" value="1"/>
</dbReference>
<dbReference type="SMART" id="SM00387">
    <property type="entry name" value="HATPase_c"/>
    <property type="match status" value="1"/>
</dbReference>
<dbReference type="SUPFAM" id="SSF55874">
    <property type="entry name" value="ATPase domain of HSP90 chaperone/DNA topoisomerase II/histidine kinase"/>
    <property type="match status" value="1"/>
</dbReference>
<evidence type="ECO:0000259" key="7">
    <source>
        <dbReference type="PROSITE" id="PS50110"/>
    </source>
</evidence>
<dbReference type="PRINTS" id="PR00344">
    <property type="entry name" value="BCTRLSENSOR"/>
</dbReference>
<sequence length="739" mass="80758">MVKAREPQSPPVAAESTVSRAERPLKLLIAASVIFPIVIYVIAGWISYGQHVSEATDRLQRTVAAMQEHASKVFETFAISERYLEELFNDTPDATIRGNEAEYSKRIRNFIATLPQLRDLWVIDGNGKPLVAGTVNPLPRDLDLSDRAYFQAHRNPDVDTYISEVIEARAAATEFFAITRKRLTADGRFDGVYLVSIAPEYFSNYYASLPRSDLTVAGLVRNDGVALARFPANSEFKRSAPGSIFMRAIAASPESGVTDGSSSVDSQRRIGAYSKLPGHDVYVYAALDVSRIRAKWLHAMAAHLIFGIPATLMMAGLGMFALRQARREAIVNAQLRQEAARRQSTELALRQAQKMDAVGRLTGGIAHDFNNLLTAIIGNIELALRRNTSTDARVANSLNAIRQASMRAATLVQRLLTFSRQHPQEVKAVNVNRLVNEMSEILHRAIGETVRVETVLASGLWNTALDPNQLESAILNLAVNARDAMPDGGRLTIETSNAYLDETYVRQSGAEVEAGQFVLVAVSDTGTGMSLDVRDRAFDPFFTTKPAGAGSGLGLSMVYGFVKQSHGHIQIYSEIGQGTSIKMYFPRLSDPSAFPAWEDSAEPIAPGSGEHSEAILLVEDDADVSRFVVDALSDIGYRVTHAATAAEALEKIKTMPDIALLFTDVILPGGMNGRELANAVKRTHPNLPVLFATGYTRNAIIHHGRLDSDVDLLTKPFTTEALAKKLREMLDGEKPPEKA</sequence>
<evidence type="ECO:0000256" key="3">
    <source>
        <dbReference type="ARBA" id="ARBA00022553"/>
    </source>
</evidence>
<evidence type="ECO:0000313" key="8">
    <source>
        <dbReference type="EMBL" id="RDV01958.1"/>
    </source>
</evidence>
<dbReference type="EC" id="2.7.13.3" evidence="2"/>
<dbReference type="InterPro" id="IPR004358">
    <property type="entry name" value="Sig_transdc_His_kin-like_C"/>
</dbReference>
<dbReference type="OrthoDB" id="9796100at2"/>
<evidence type="ECO:0000256" key="4">
    <source>
        <dbReference type="PROSITE-ProRule" id="PRU00169"/>
    </source>
</evidence>
<dbReference type="GO" id="GO:0000155">
    <property type="term" value="F:phosphorelay sensor kinase activity"/>
    <property type="evidence" value="ECO:0007669"/>
    <property type="project" value="InterPro"/>
</dbReference>
<dbReference type="Proteomes" id="UP000263993">
    <property type="component" value="Unassembled WGS sequence"/>
</dbReference>
<dbReference type="CDD" id="cd12915">
    <property type="entry name" value="PDC2_DGC_like"/>
    <property type="match status" value="1"/>
</dbReference>
<keyword evidence="5" id="KW-0472">Membrane</keyword>
<dbReference type="CDD" id="cd00082">
    <property type="entry name" value="HisKA"/>
    <property type="match status" value="1"/>
</dbReference>
<dbReference type="InterPro" id="IPR036097">
    <property type="entry name" value="HisK_dim/P_sf"/>
</dbReference>
<feature type="domain" description="Response regulatory" evidence="7">
    <location>
        <begin position="614"/>
        <end position="730"/>
    </location>
</feature>
<dbReference type="CDD" id="cd18161">
    <property type="entry name" value="REC_hyHK_blue-like"/>
    <property type="match status" value="1"/>
</dbReference>
<dbReference type="Pfam" id="PF00072">
    <property type="entry name" value="Response_reg"/>
    <property type="match status" value="1"/>
</dbReference>
<evidence type="ECO:0000256" key="5">
    <source>
        <dbReference type="SAM" id="Phobius"/>
    </source>
</evidence>
<dbReference type="PROSITE" id="PS50109">
    <property type="entry name" value="HIS_KIN"/>
    <property type="match status" value="1"/>
</dbReference>
<keyword evidence="9" id="KW-1185">Reference proteome</keyword>
<proteinExistence type="predicted"/>
<comment type="catalytic activity">
    <reaction evidence="1">
        <text>ATP + protein L-histidine = ADP + protein N-phospho-L-histidine.</text>
        <dbReference type="EC" id="2.7.13.3"/>
    </reaction>
</comment>
<dbReference type="PANTHER" id="PTHR43065">
    <property type="entry name" value="SENSOR HISTIDINE KINASE"/>
    <property type="match status" value="1"/>
</dbReference>
<dbReference type="RefSeq" id="WP_115518081.1">
    <property type="nucleotide sequence ID" value="NZ_QRGO01000002.1"/>
</dbReference>
<evidence type="ECO:0000313" key="9">
    <source>
        <dbReference type="Proteomes" id="UP000263993"/>
    </source>
</evidence>
<dbReference type="Gene3D" id="3.30.565.10">
    <property type="entry name" value="Histidine kinase-like ATPase, C-terminal domain"/>
    <property type="match status" value="1"/>
</dbReference>
<dbReference type="Pfam" id="PF00512">
    <property type="entry name" value="HisKA"/>
    <property type="match status" value="1"/>
</dbReference>
<feature type="transmembrane region" description="Helical" evidence="5">
    <location>
        <begin position="296"/>
        <end position="322"/>
    </location>
</feature>
<organism evidence="8 9">
    <name type="scientific">Undibacter mobilis</name>
    <dbReference type="NCBI Taxonomy" id="2292256"/>
    <lineage>
        <taxon>Bacteria</taxon>
        <taxon>Pseudomonadati</taxon>
        <taxon>Pseudomonadota</taxon>
        <taxon>Alphaproteobacteria</taxon>
        <taxon>Hyphomicrobiales</taxon>
        <taxon>Nitrobacteraceae</taxon>
        <taxon>Undibacter</taxon>
    </lineage>
</organism>
<dbReference type="Pfam" id="PF02518">
    <property type="entry name" value="HATPase_c"/>
    <property type="match status" value="1"/>
</dbReference>
<feature type="domain" description="Histidine kinase" evidence="6">
    <location>
        <begin position="364"/>
        <end position="589"/>
    </location>
</feature>
<reference evidence="9" key="1">
    <citation type="submission" date="2018-08" db="EMBL/GenBank/DDBJ databases">
        <authorList>
            <person name="Kim S.-J."/>
            <person name="Jung G.-Y."/>
        </authorList>
    </citation>
    <scope>NUCLEOTIDE SEQUENCE [LARGE SCALE GENOMIC DNA]</scope>
    <source>
        <strain evidence="9">GY_H</strain>
    </source>
</reference>
<dbReference type="SUPFAM" id="SSF47384">
    <property type="entry name" value="Homodimeric domain of signal transducing histidine kinase"/>
    <property type="match status" value="1"/>
</dbReference>
<dbReference type="Gene3D" id="3.30.450.20">
    <property type="entry name" value="PAS domain"/>
    <property type="match status" value="2"/>
</dbReference>
<feature type="modified residue" description="4-aspartylphosphate" evidence="4">
    <location>
        <position position="664"/>
    </location>
</feature>
<keyword evidence="3 4" id="KW-0597">Phosphoprotein</keyword>
<evidence type="ECO:0000259" key="6">
    <source>
        <dbReference type="PROSITE" id="PS50109"/>
    </source>
</evidence>
<dbReference type="InterPro" id="IPR011006">
    <property type="entry name" value="CheY-like_superfamily"/>
</dbReference>
<dbReference type="InterPro" id="IPR036890">
    <property type="entry name" value="HATPase_C_sf"/>
</dbReference>
<dbReference type="InterPro" id="IPR001789">
    <property type="entry name" value="Sig_transdc_resp-reg_receiver"/>
</dbReference>
<dbReference type="PROSITE" id="PS50110">
    <property type="entry name" value="RESPONSE_REGULATORY"/>
    <property type="match status" value="1"/>
</dbReference>
<dbReference type="PANTHER" id="PTHR43065:SF49">
    <property type="entry name" value="HISTIDINE KINASE"/>
    <property type="match status" value="1"/>
</dbReference>
<dbReference type="EMBL" id="QRGO01000002">
    <property type="protein sequence ID" value="RDV01958.1"/>
    <property type="molecule type" value="Genomic_DNA"/>
</dbReference>
<gene>
    <name evidence="8" type="ORF">DXH78_15220</name>
</gene>
<comment type="caution">
    <text evidence="8">The sequence shown here is derived from an EMBL/GenBank/DDBJ whole genome shotgun (WGS) entry which is preliminary data.</text>
</comment>
<keyword evidence="5" id="KW-1133">Transmembrane helix</keyword>
<protein>
    <recommendedName>
        <fullName evidence="2">histidine kinase</fullName>
        <ecNumber evidence="2">2.7.13.3</ecNumber>
    </recommendedName>
</protein>
<dbReference type="AlphaFoldDB" id="A0A371B310"/>
<dbReference type="InterPro" id="IPR003661">
    <property type="entry name" value="HisK_dim/P_dom"/>
</dbReference>
<dbReference type="SMART" id="SM00448">
    <property type="entry name" value="REC"/>
    <property type="match status" value="1"/>
</dbReference>